<dbReference type="InterPro" id="IPR058649">
    <property type="entry name" value="CzcB_C"/>
</dbReference>
<feature type="compositionally biased region" description="Basic and acidic residues" evidence="3">
    <location>
        <begin position="501"/>
        <end position="512"/>
    </location>
</feature>
<feature type="region of interest" description="Disordered" evidence="3">
    <location>
        <begin position="445"/>
        <end position="512"/>
    </location>
</feature>
<evidence type="ECO:0000256" key="3">
    <source>
        <dbReference type="SAM" id="MobiDB-lite"/>
    </source>
</evidence>
<dbReference type="Pfam" id="PF25869">
    <property type="entry name" value="3HB_CusB"/>
    <property type="match status" value="1"/>
</dbReference>
<evidence type="ECO:0000256" key="2">
    <source>
        <dbReference type="ARBA" id="ARBA00022448"/>
    </source>
</evidence>
<dbReference type="PANTHER" id="PTHR30097:SF15">
    <property type="entry name" value="CATION EFFLUX SYSTEM PROTEIN CUSB"/>
    <property type="match status" value="1"/>
</dbReference>
<dbReference type="Pfam" id="PF25919">
    <property type="entry name" value="BSH_CusB"/>
    <property type="match status" value="1"/>
</dbReference>
<feature type="domain" description="CzcB-like C-terminal circularly permuted SH3-like" evidence="8">
    <location>
        <begin position="376"/>
        <end position="434"/>
    </location>
</feature>
<feature type="domain" description="Heavy metal binding" evidence="4">
    <location>
        <begin position="90"/>
        <end position="117"/>
    </location>
</feature>
<accession>A0ABP9E2S5</accession>
<comment type="similarity">
    <text evidence="1">Belongs to the membrane fusion protein (MFP) (TC 8.A.1) family.</text>
</comment>
<gene>
    <name evidence="9" type="ORF">GCM10023332_17440</name>
</gene>
<evidence type="ECO:0000256" key="1">
    <source>
        <dbReference type="ARBA" id="ARBA00009477"/>
    </source>
</evidence>
<dbReference type="InterPro" id="IPR006143">
    <property type="entry name" value="RND_pump_MFP"/>
</dbReference>
<feature type="domain" description="CusB-like three alpha-helical bundle" evidence="5">
    <location>
        <begin position="206"/>
        <end position="249"/>
    </location>
</feature>
<dbReference type="Gene3D" id="6.10.140.730">
    <property type="match status" value="1"/>
</dbReference>
<name>A0ABP9E2S5_9GAMM</name>
<dbReference type="InterPro" id="IPR051909">
    <property type="entry name" value="MFP_Cation_Efflux"/>
</dbReference>
<evidence type="ECO:0000259" key="8">
    <source>
        <dbReference type="Pfam" id="PF25975"/>
    </source>
</evidence>
<dbReference type="InterPro" id="IPR045800">
    <property type="entry name" value="HMBD"/>
</dbReference>
<feature type="domain" description="CusB-like barrel-sandwich hybrid" evidence="6">
    <location>
        <begin position="173"/>
        <end position="287"/>
    </location>
</feature>
<evidence type="ECO:0000259" key="4">
    <source>
        <dbReference type="Pfam" id="PF19335"/>
    </source>
</evidence>
<dbReference type="InterPro" id="IPR058791">
    <property type="entry name" value="3HB_CusB"/>
</dbReference>
<dbReference type="InterPro" id="IPR058790">
    <property type="entry name" value="BSH_CusB"/>
</dbReference>
<sequence length="512" mass="54409">MNRPSKTVVIALGALTALVAVAGTAYWLGTQRNAVSTMSSGSAEKEVLYWYDPMYPDKQFDQPGKSPFMDLELVPKYAEAETTAEREPLYWYDPMYPDKQFDKPGKSPFMDMQLVPKYPDGEAGADDAGTVQVAAATLQNLGMRTTKVEIGTLSSGVRVPGSIAWDLRSAYEISARADGVIEKLYVRAPYESVRAGQALAELVAPEWSAAAQEFLALGRADSADARALQGAARNRLRVLGMDDAQIRSLRGGNPRVVLRAPADGIVSLLQVRQGQRVQAGMPLMTVNGLDTVWVEAAIPQAQAAGILPGTQVQASVSAFPGETFDGAVESLLPNVAAGTRTQIARIVLDNPDHRLAPGMFADLQFAGTGGQARPLVPDEALIATGSEARVIVAEGEGRFRPVRVSTGRSAGGKTEILRGLQGGERVVVSGQFLIDSEASLSGALERLTGPEQPASDPTQGRGDMAGMEMPALQPSKPPAADAAKPAGQDDWRAMSGMQGDGSEKPQPRERPR</sequence>
<keyword evidence="2" id="KW-0813">Transport</keyword>
<dbReference type="Pfam" id="PF19335">
    <property type="entry name" value="HMBD"/>
    <property type="match status" value="2"/>
</dbReference>
<dbReference type="Pfam" id="PF25975">
    <property type="entry name" value="CzcB_C"/>
    <property type="match status" value="1"/>
</dbReference>
<dbReference type="EMBL" id="BAABJY010000002">
    <property type="protein sequence ID" value="GAA4865786.1"/>
    <property type="molecule type" value="Genomic_DNA"/>
</dbReference>
<proteinExistence type="inferred from homology"/>
<evidence type="ECO:0000259" key="7">
    <source>
        <dbReference type="Pfam" id="PF25954"/>
    </source>
</evidence>
<protein>
    <recommendedName>
        <fullName evidence="11">Efflux RND transporter periplasmic adaptor subunit</fullName>
    </recommendedName>
</protein>
<dbReference type="Proteomes" id="UP001501323">
    <property type="component" value="Unassembled WGS sequence"/>
</dbReference>
<dbReference type="NCBIfam" id="TIGR01730">
    <property type="entry name" value="RND_mfp"/>
    <property type="match status" value="1"/>
</dbReference>
<evidence type="ECO:0008006" key="11">
    <source>
        <dbReference type="Google" id="ProtNLM"/>
    </source>
</evidence>
<dbReference type="PANTHER" id="PTHR30097">
    <property type="entry name" value="CATION EFFLUX SYSTEM PROTEIN CUSB"/>
    <property type="match status" value="1"/>
</dbReference>
<dbReference type="InterPro" id="IPR058792">
    <property type="entry name" value="Beta-barrel_RND_2"/>
</dbReference>
<comment type="caution">
    <text evidence="9">The sequence shown here is derived from an EMBL/GenBank/DDBJ whole genome shotgun (WGS) entry which is preliminary data.</text>
</comment>
<organism evidence="9 10">
    <name type="scientific">Luteimonas vadosa</name>
    <dbReference type="NCBI Taxonomy" id="1165507"/>
    <lineage>
        <taxon>Bacteria</taxon>
        <taxon>Pseudomonadati</taxon>
        <taxon>Pseudomonadota</taxon>
        <taxon>Gammaproteobacteria</taxon>
        <taxon>Lysobacterales</taxon>
        <taxon>Lysobacteraceae</taxon>
        <taxon>Luteimonas</taxon>
    </lineage>
</organism>
<dbReference type="Pfam" id="PF25954">
    <property type="entry name" value="Beta-barrel_RND_2"/>
    <property type="match status" value="1"/>
</dbReference>
<evidence type="ECO:0000313" key="9">
    <source>
        <dbReference type="EMBL" id="GAA4865786.1"/>
    </source>
</evidence>
<feature type="domain" description="Heavy metal binding" evidence="4">
    <location>
        <begin position="49"/>
        <end position="76"/>
    </location>
</feature>
<dbReference type="RefSeq" id="WP_425563071.1">
    <property type="nucleotide sequence ID" value="NZ_BAABJY010000002.1"/>
</dbReference>
<evidence type="ECO:0000259" key="6">
    <source>
        <dbReference type="Pfam" id="PF25919"/>
    </source>
</evidence>
<evidence type="ECO:0000259" key="5">
    <source>
        <dbReference type="Pfam" id="PF25869"/>
    </source>
</evidence>
<dbReference type="Gene3D" id="2.40.420.20">
    <property type="match status" value="1"/>
</dbReference>
<dbReference type="Gene3D" id="2.40.30.170">
    <property type="match status" value="1"/>
</dbReference>
<feature type="domain" description="CusB-like beta-barrel" evidence="7">
    <location>
        <begin position="291"/>
        <end position="367"/>
    </location>
</feature>
<evidence type="ECO:0000313" key="10">
    <source>
        <dbReference type="Proteomes" id="UP001501323"/>
    </source>
</evidence>
<reference evidence="10" key="1">
    <citation type="journal article" date="2019" name="Int. J. Syst. Evol. Microbiol.">
        <title>The Global Catalogue of Microorganisms (GCM) 10K type strain sequencing project: providing services to taxonomists for standard genome sequencing and annotation.</title>
        <authorList>
            <consortium name="The Broad Institute Genomics Platform"/>
            <consortium name="The Broad Institute Genome Sequencing Center for Infectious Disease"/>
            <person name="Wu L."/>
            <person name="Ma J."/>
        </authorList>
    </citation>
    <scope>NUCLEOTIDE SEQUENCE [LARGE SCALE GENOMIC DNA]</scope>
    <source>
        <strain evidence="10">JCM 18392</strain>
    </source>
</reference>
<dbReference type="SUPFAM" id="SSF111369">
    <property type="entry name" value="HlyD-like secretion proteins"/>
    <property type="match status" value="1"/>
</dbReference>
<keyword evidence="10" id="KW-1185">Reference proteome</keyword>